<gene>
    <name evidence="1" type="ORF">PVAP13_7KG096300</name>
</gene>
<protein>
    <submittedName>
        <fullName evidence="1">Uncharacterized protein</fullName>
    </submittedName>
</protein>
<comment type="caution">
    <text evidence="1">The sequence shown here is derived from an EMBL/GenBank/DDBJ whole genome shotgun (WGS) entry which is preliminary data.</text>
</comment>
<accession>A0A8T0Q6Z3</accession>
<evidence type="ECO:0000313" key="1">
    <source>
        <dbReference type="EMBL" id="KAG2570661.1"/>
    </source>
</evidence>
<name>A0A8T0Q6Z3_PANVG</name>
<evidence type="ECO:0000313" key="2">
    <source>
        <dbReference type="Proteomes" id="UP000823388"/>
    </source>
</evidence>
<sequence>MAPIEDTTLAAIADPGSRSKEYIRDASNMFDRMLERCGRGIWWFRPRVRSSPSQFSYLIVTV</sequence>
<keyword evidence="2" id="KW-1185">Reference proteome</keyword>
<dbReference type="EMBL" id="CM029049">
    <property type="protein sequence ID" value="KAG2570661.1"/>
    <property type="molecule type" value="Genomic_DNA"/>
</dbReference>
<dbReference type="AlphaFoldDB" id="A0A8T0Q6Z3"/>
<organism evidence="1 2">
    <name type="scientific">Panicum virgatum</name>
    <name type="common">Blackwell switchgrass</name>
    <dbReference type="NCBI Taxonomy" id="38727"/>
    <lineage>
        <taxon>Eukaryota</taxon>
        <taxon>Viridiplantae</taxon>
        <taxon>Streptophyta</taxon>
        <taxon>Embryophyta</taxon>
        <taxon>Tracheophyta</taxon>
        <taxon>Spermatophyta</taxon>
        <taxon>Magnoliopsida</taxon>
        <taxon>Liliopsida</taxon>
        <taxon>Poales</taxon>
        <taxon>Poaceae</taxon>
        <taxon>PACMAD clade</taxon>
        <taxon>Panicoideae</taxon>
        <taxon>Panicodae</taxon>
        <taxon>Paniceae</taxon>
        <taxon>Panicinae</taxon>
        <taxon>Panicum</taxon>
        <taxon>Panicum sect. Hiantes</taxon>
    </lineage>
</organism>
<proteinExistence type="predicted"/>
<reference evidence="1" key="1">
    <citation type="submission" date="2020-05" db="EMBL/GenBank/DDBJ databases">
        <title>WGS assembly of Panicum virgatum.</title>
        <authorList>
            <person name="Lovell J.T."/>
            <person name="Jenkins J."/>
            <person name="Shu S."/>
            <person name="Juenger T.E."/>
            <person name="Schmutz J."/>
        </authorList>
    </citation>
    <scope>NUCLEOTIDE SEQUENCE</scope>
    <source>
        <strain evidence="1">AP13</strain>
    </source>
</reference>
<dbReference type="Proteomes" id="UP000823388">
    <property type="component" value="Chromosome 7K"/>
</dbReference>